<accession>A0A5E8CI77</accession>
<reference evidence="6" key="1">
    <citation type="submission" date="2019-09" db="EMBL/GenBank/DDBJ databases">
        <authorList>
            <person name="Needham M D."/>
        </authorList>
    </citation>
    <scope>NUCLEOTIDE SEQUENCE</scope>
</reference>
<evidence type="ECO:0000256" key="2">
    <source>
        <dbReference type="ARBA" id="ARBA00022730"/>
    </source>
</evidence>
<dbReference type="EMBL" id="CABVLZ010000001">
    <property type="protein sequence ID" value="VVU94339.1"/>
    <property type="molecule type" value="Genomic_DNA"/>
</dbReference>
<dbReference type="AlphaFoldDB" id="A0A5E8CI77"/>
<dbReference type="InterPro" id="IPR019984">
    <property type="entry name" value="Ribosomal_uS17_bact/chlr"/>
</dbReference>
<dbReference type="HAMAP" id="MF_01345_B">
    <property type="entry name" value="Ribosomal_uS17_B"/>
    <property type="match status" value="1"/>
</dbReference>
<dbReference type="Gene3D" id="2.40.50.140">
    <property type="entry name" value="Nucleic acid-binding proteins"/>
    <property type="match status" value="1"/>
</dbReference>
<dbReference type="InterPro" id="IPR012340">
    <property type="entry name" value="NA-bd_OB-fold"/>
</dbReference>
<sequence>MRIITIQNVLLIDNTIEISFTYLNSHSFQNPIIPKSFGNGAIFIDSKKILTGMVVSDKSDKTVIVKVERRSRHPIYEKVIKRRKKYITHDENNDFKVGDMVKIRETIPISKTKRW</sequence>
<keyword evidence="4 6" id="KW-0689">Ribosomal protein</keyword>
<evidence type="ECO:0000256" key="1">
    <source>
        <dbReference type="ARBA" id="ARBA00010254"/>
    </source>
</evidence>
<keyword evidence="5" id="KW-0687">Ribonucleoprotein</keyword>
<dbReference type="InterPro" id="IPR000266">
    <property type="entry name" value="Ribosomal_uS17"/>
</dbReference>
<keyword evidence="3" id="KW-0694">RNA-binding</keyword>
<comment type="similarity">
    <text evidence="1">Belongs to the universal ribosomal protein uS17 family.</text>
</comment>
<organism evidence="6">
    <name type="scientific">seawater metagenome</name>
    <dbReference type="NCBI Taxonomy" id="1561972"/>
    <lineage>
        <taxon>unclassified sequences</taxon>
        <taxon>metagenomes</taxon>
        <taxon>ecological metagenomes</taxon>
    </lineage>
</organism>
<keyword evidence="2" id="KW-0699">rRNA-binding</keyword>
<dbReference type="GO" id="GO:0006412">
    <property type="term" value="P:translation"/>
    <property type="evidence" value="ECO:0007669"/>
    <property type="project" value="InterPro"/>
</dbReference>
<dbReference type="GO" id="GO:0003735">
    <property type="term" value="F:structural constituent of ribosome"/>
    <property type="evidence" value="ECO:0007669"/>
    <property type="project" value="InterPro"/>
</dbReference>
<dbReference type="PRINTS" id="PR00973">
    <property type="entry name" value="RIBOSOMALS17"/>
</dbReference>
<name>A0A5E8CI77_9ZZZZ</name>
<dbReference type="GO" id="GO:0022627">
    <property type="term" value="C:cytosolic small ribosomal subunit"/>
    <property type="evidence" value="ECO:0007669"/>
    <property type="project" value="TreeGrafter"/>
</dbReference>
<dbReference type="PANTHER" id="PTHR10744:SF1">
    <property type="entry name" value="SMALL RIBOSOMAL SUBUNIT PROTEIN US17M"/>
    <property type="match status" value="1"/>
</dbReference>
<evidence type="ECO:0000256" key="3">
    <source>
        <dbReference type="ARBA" id="ARBA00022884"/>
    </source>
</evidence>
<dbReference type="NCBIfam" id="NF004123">
    <property type="entry name" value="PRK05610.1"/>
    <property type="match status" value="1"/>
</dbReference>
<dbReference type="GO" id="GO:0019843">
    <property type="term" value="F:rRNA binding"/>
    <property type="evidence" value="ECO:0007669"/>
    <property type="project" value="UniProtKB-KW"/>
</dbReference>
<dbReference type="PANTHER" id="PTHR10744">
    <property type="entry name" value="40S RIBOSOMAL PROTEIN S11 FAMILY MEMBER"/>
    <property type="match status" value="1"/>
</dbReference>
<dbReference type="SUPFAM" id="SSF50249">
    <property type="entry name" value="Nucleic acid-binding proteins"/>
    <property type="match status" value="1"/>
</dbReference>
<evidence type="ECO:0000313" key="6">
    <source>
        <dbReference type="EMBL" id="VVU94339.1"/>
    </source>
</evidence>
<dbReference type="CDD" id="cd00364">
    <property type="entry name" value="Ribosomal_uS17"/>
    <property type="match status" value="1"/>
</dbReference>
<evidence type="ECO:0000256" key="4">
    <source>
        <dbReference type="ARBA" id="ARBA00022980"/>
    </source>
</evidence>
<dbReference type="Pfam" id="PF00366">
    <property type="entry name" value="Ribosomal_S17"/>
    <property type="match status" value="1"/>
</dbReference>
<gene>
    <name evidence="6" type="ORF">CPAV1605_61</name>
</gene>
<proteinExistence type="inferred from homology"/>
<dbReference type="NCBIfam" id="TIGR03635">
    <property type="entry name" value="uS17_bact"/>
    <property type="match status" value="1"/>
</dbReference>
<evidence type="ECO:0000256" key="5">
    <source>
        <dbReference type="ARBA" id="ARBA00023274"/>
    </source>
</evidence>
<protein>
    <submittedName>
        <fullName evidence="6">Ribosomal protein S17</fullName>
    </submittedName>
</protein>